<name>A0ABQ8T5M2_PERAM</name>
<dbReference type="EMBL" id="JAJSOF020000015">
    <property type="protein sequence ID" value="KAJ4441794.1"/>
    <property type="molecule type" value="Genomic_DNA"/>
</dbReference>
<accession>A0ABQ8T5M2</accession>
<proteinExistence type="predicted"/>
<protein>
    <submittedName>
        <fullName evidence="1">Uncharacterized protein</fullName>
    </submittedName>
</protein>
<organism evidence="1 2">
    <name type="scientific">Periplaneta americana</name>
    <name type="common">American cockroach</name>
    <name type="synonym">Blatta americana</name>
    <dbReference type="NCBI Taxonomy" id="6978"/>
    <lineage>
        <taxon>Eukaryota</taxon>
        <taxon>Metazoa</taxon>
        <taxon>Ecdysozoa</taxon>
        <taxon>Arthropoda</taxon>
        <taxon>Hexapoda</taxon>
        <taxon>Insecta</taxon>
        <taxon>Pterygota</taxon>
        <taxon>Neoptera</taxon>
        <taxon>Polyneoptera</taxon>
        <taxon>Dictyoptera</taxon>
        <taxon>Blattodea</taxon>
        <taxon>Blattoidea</taxon>
        <taxon>Blattidae</taxon>
        <taxon>Blattinae</taxon>
        <taxon>Periplaneta</taxon>
    </lineage>
</organism>
<reference evidence="1 2" key="1">
    <citation type="journal article" date="2022" name="Allergy">
        <title>Genome assembly and annotation of Periplaneta americana reveal a comprehensive cockroach allergen profile.</title>
        <authorList>
            <person name="Wang L."/>
            <person name="Xiong Q."/>
            <person name="Saelim N."/>
            <person name="Wang L."/>
            <person name="Nong W."/>
            <person name="Wan A.T."/>
            <person name="Shi M."/>
            <person name="Liu X."/>
            <person name="Cao Q."/>
            <person name="Hui J.H.L."/>
            <person name="Sookrung N."/>
            <person name="Leung T.F."/>
            <person name="Tungtrongchitr A."/>
            <person name="Tsui S.K.W."/>
        </authorList>
    </citation>
    <scope>NUCLEOTIDE SEQUENCE [LARGE SCALE GENOMIC DNA]</scope>
    <source>
        <strain evidence="1">PWHHKU_190912</strain>
    </source>
</reference>
<keyword evidence="2" id="KW-1185">Reference proteome</keyword>
<comment type="caution">
    <text evidence="1">The sequence shown here is derived from an EMBL/GenBank/DDBJ whole genome shotgun (WGS) entry which is preliminary data.</text>
</comment>
<sequence length="137" mass="15445">MGAYFHHVGPTHREAKPRKTWDQMGGLLQEPSWTPVVQNSQEPSRMEIATVCQYRRFVSGMAQALVLLPADPELRLAVMTHVFIRLGERRTLRNRPWVPDFPQYLCQDSILKSTSKGVGIDPALLGYLGGMNLEQGV</sequence>
<gene>
    <name evidence="1" type="ORF">ANN_11652</name>
</gene>
<evidence type="ECO:0000313" key="2">
    <source>
        <dbReference type="Proteomes" id="UP001148838"/>
    </source>
</evidence>
<evidence type="ECO:0000313" key="1">
    <source>
        <dbReference type="EMBL" id="KAJ4441794.1"/>
    </source>
</evidence>
<dbReference type="Proteomes" id="UP001148838">
    <property type="component" value="Unassembled WGS sequence"/>
</dbReference>